<evidence type="ECO:0000313" key="2">
    <source>
        <dbReference type="EMBL" id="OLL25800.1"/>
    </source>
</evidence>
<protein>
    <submittedName>
        <fullName evidence="2">Uncharacterized protein</fullName>
    </submittedName>
</protein>
<dbReference type="Proteomes" id="UP000186594">
    <property type="component" value="Unassembled WGS sequence"/>
</dbReference>
<evidence type="ECO:0000313" key="3">
    <source>
        <dbReference type="Proteomes" id="UP000186594"/>
    </source>
</evidence>
<gene>
    <name evidence="2" type="ORF">NEOLI_003895</name>
</gene>
<dbReference type="AlphaFoldDB" id="A0A1U7LT02"/>
<evidence type="ECO:0000256" key="1">
    <source>
        <dbReference type="SAM" id="MobiDB-lite"/>
    </source>
</evidence>
<feature type="compositionally biased region" description="Polar residues" evidence="1">
    <location>
        <begin position="9"/>
        <end position="20"/>
    </location>
</feature>
<keyword evidence="3" id="KW-1185">Reference proteome</keyword>
<comment type="caution">
    <text evidence="2">The sequence shown here is derived from an EMBL/GenBank/DDBJ whole genome shotgun (WGS) entry which is preliminary data.</text>
</comment>
<proteinExistence type="predicted"/>
<reference evidence="2 3" key="1">
    <citation type="submission" date="2016-04" db="EMBL/GenBank/DDBJ databases">
        <title>Evolutionary innovation and constraint leading to complex multicellularity in the Ascomycota.</title>
        <authorList>
            <person name="Cisse O."/>
            <person name="Nguyen A."/>
            <person name="Hewitt D.A."/>
            <person name="Jedd G."/>
            <person name="Stajich J.E."/>
        </authorList>
    </citation>
    <scope>NUCLEOTIDE SEQUENCE [LARGE SCALE GENOMIC DNA]</scope>
    <source>
        <strain evidence="2 3">DAH-3</strain>
    </source>
</reference>
<organism evidence="2 3">
    <name type="scientific">Neolecta irregularis (strain DAH-3)</name>
    <dbReference type="NCBI Taxonomy" id="1198029"/>
    <lineage>
        <taxon>Eukaryota</taxon>
        <taxon>Fungi</taxon>
        <taxon>Dikarya</taxon>
        <taxon>Ascomycota</taxon>
        <taxon>Taphrinomycotina</taxon>
        <taxon>Neolectales</taxon>
        <taxon>Neolectaceae</taxon>
        <taxon>Neolecta</taxon>
    </lineage>
</organism>
<name>A0A1U7LT02_NEOID</name>
<feature type="region of interest" description="Disordered" evidence="1">
    <location>
        <begin position="1"/>
        <end position="61"/>
    </location>
</feature>
<sequence>MAEKKASVRFNSASDSSEQSVKTEPDPLKRVRGQWKPARTPTPVPKTRIPWIDPSSDKEEL</sequence>
<dbReference type="EMBL" id="LXFE01000316">
    <property type="protein sequence ID" value="OLL25800.1"/>
    <property type="molecule type" value="Genomic_DNA"/>
</dbReference>
<accession>A0A1U7LT02</accession>